<proteinExistence type="predicted"/>
<evidence type="ECO:0000313" key="1">
    <source>
        <dbReference type="EMBL" id="EIM65043.1"/>
    </source>
</evidence>
<dbReference type="HOGENOM" id="CLU_629658_0_0_7"/>
<dbReference type="Proteomes" id="UP000005778">
    <property type="component" value="Chromosome"/>
</dbReference>
<keyword evidence="1" id="KW-0808">Transferase</keyword>
<reference evidence="1 2" key="1">
    <citation type="submission" date="2011-09" db="EMBL/GenBank/DDBJ databases">
        <authorList>
            <consortium name="US DOE Joint Genome Institute (JGI-PGF)"/>
            <person name="Lucas S."/>
            <person name="Han J."/>
            <person name="Lapidus A."/>
            <person name="Cheng J.-F."/>
            <person name="Goodwin L."/>
            <person name="Pitluck S."/>
            <person name="Peters L."/>
            <person name="Land M.L."/>
            <person name="Hauser L."/>
            <person name="Orellana R."/>
            <person name="Lovley D."/>
            <person name="Woyke T.J."/>
        </authorList>
    </citation>
    <scope>NUCLEOTIDE SEQUENCE [LARGE SCALE GENOMIC DNA]</scope>
    <source>
        <strain evidence="1 2">2ac9</strain>
    </source>
</reference>
<gene>
    <name evidence="1" type="ORF">DespoDRAFT_03265</name>
</gene>
<dbReference type="RefSeq" id="WP_004074826.1">
    <property type="nucleotide sequence ID" value="NZ_CM001488.1"/>
</dbReference>
<dbReference type="STRING" id="879212.DespoDRAFT_03265"/>
<dbReference type="SUPFAM" id="SSF55594">
    <property type="entry name" value="HPr-like"/>
    <property type="match status" value="1"/>
</dbReference>
<dbReference type="OrthoDB" id="256762at2"/>
<organism evidence="1 2">
    <name type="scientific">Desulfobacter postgatei 2ac9</name>
    <dbReference type="NCBI Taxonomy" id="879212"/>
    <lineage>
        <taxon>Bacteria</taxon>
        <taxon>Pseudomonadati</taxon>
        <taxon>Thermodesulfobacteriota</taxon>
        <taxon>Desulfobacteria</taxon>
        <taxon>Desulfobacterales</taxon>
        <taxon>Desulfobacteraceae</taxon>
        <taxon>Desulfobacter</taxon>
    </lineage>
</organism>
<reference evidence="1 2" key="2">
    <citation type="submission" date="2012-02" db="EMBL/GenBank/DDBJ databases">
        <title>Improved High-Quality Draft sequence of Desulfobacter postgatei 2ac9.</title>
        <authorList>
            <consortium name="US DOE Joint Genome Institute"/>
            <person name="Lucas S."/>
            <person name="Han J."/>
            <person name="Lapidus A."/>
            <person name="Cheng J.-F."/>
            <person name="Goodwin L."/>
            <person name="Pitluck S."/>
            <person name="Peters L."/>
            <person name="Ovchinnikova G."/>
            <person name="Held B."/>
            <person name="Detter J.C."/>
            <person name="Han C."/>
            <person name="Tapia R."/>
            <person name="Land M."/>
            <person name="Hauser L."/>
            <person name="Kyrpides N."/>
            <person name="Ivanova N."/>
            <person name="Pagani I."/>
            <person name="Orellana R."/>
            <person name="Lovley D."/>
            <person name="Woyke T."/>
        </authorList>
    </citation>
    <scope>NUCLEOTIDE SEQUENCE [LARGE SCALE GENOMIC DNA]</scope>
    <source>
        <strain evidence="1 2">2ac9</strain>
    </source>
</reference>
<dbReference type="AlphaFoldDB" id="I5B6D0"/>
<dbReference type="GO" id="GO:0016740">
    <property type="term" value="F:transferase activity"/>
    <property type="evidence" value="ECO:0007669"/>
    <property type="project" value="UniProtKB-KW"/>
</dbReference>
<dbReference type="Gene3D" id="3.30.1340.10">
    <property type="entry name" value="HPr-like"/>
    <property type="match status" value="1"/>
</dbReference>
<sequence length="436" mass="50182">MNETCDISFREKANIFSYEYLQCILFIIGLNDDSYLFTKKLCSKLIITSHIMEDFLDFHGAKKNKDWVFYRAISAAIRHLSLACYSQRHTLDRFDFYNFGEQNHSAFKQEALGMLKFLQDALHQAAPVALREAKRLGITIPESGYDLEYFPGIATAGQLEHNIDDAMPQRSQKKNLTRISSQFLELIRDFEQFTFYERYDLETIYKLVPDVINEVTMRSYEMRVHNIQSSFDSYVITTLQSPDTELLSQLRSHFSIVFHILQVLGRLLHFYERHLYDTGFKHVYRNIRLSLSDLIDPDAVLDRAMNYCLYYAGRFLSSGKAVATRVLNDNMESGTIEVGIPKDRGFHSRPSLLVAKIVQHYGGEVKLHVGKDQFDASSVLDIQWAGGKIKKEEIETVVFTGDSRALNDLKILSGVNYGEDHMGKGIPLPRELSYLI</sequence>
<evidence type="ECO:0000313" key="2">
    <source>
        <dbReference type="Proteomes" id="UP000005778"/>
    </source>
</evidence>
<dbReference type="eggNOG" id="COG1925">
    <property type="taxonomic scope" value="Bacteria"/>
</dbReference>
<dbReference type="EMBL" id="CM001488">
    <property type="protein sequence ID" value="EIM65043.1"/>
    <property type="molecule type" value="Genomic_DNA"/>
</dbReference>
<keyword evidence="2" id="KW-1185">Reference proteome</keyword>
<accession>I5B6D0</accession>
<dbReference type="InterPro" id="IPR035895">
    <property type="entry name" value="HPr-like_sf"/>
</dbReference>
<protein>
    <submittedName>
        <fullName evidence="1">HPr-related phosphotransferase system component</fullName>
    </submittedName>
</protein>
<name>I5B6D0_9BACT</name>